<reference evidence="1 2" key="1">
    <citation type="submission" date="2019-11" db="EMBL/GenBank/DDBJ databases">
        <authorList>
            <person name="Zheng R.K."/>
            <person name="Sun C.M."/>
        </authorList>
    </citation>
    <scope>NUCLEOTIDE SEQUENCE [LARGE SCALE GENOMIC DNA]</scope>
    <source>
        <strain evidence="1 2">SRB007</strain>
    </source>
</reference>
<proteinExistence type="predicted"/>
<protein>
    <recommendedName>
        <fullName evidence="3">PilZ domain-containing protein</fullName>
    </recommendedName>
</protein>
<evidence type="ECO:0000313" key="2">
    <source>
        <dbReference type="Proteomes" id="UP000428328"/>
    </source>
</evidence>
<dbReference type="Proteomes" id="UP000428328">
    <property type="component" value="Chromosome"/>
</dbReference>
<organism evidence="1 2">
    <name type="scientific">Pseudodesulfovibrio cashew</name>
    <dbReference type="NCBI Taxonomy" id="2678688"/>
    <lineage>
        <taxon>Bacteria</taxon>
        <taxon>Pseudomonadati</taxon>
        <taxon>Thermodesulfobacteriota</taxon>
        <taxon>Desulfovibrionia</taxon>
        <taxon>Desulfovibrionales</taxon>
        <taxon>Desulfovibrionaceae</taxon>
    </lineage>
</organism>
<evidence type="ECO:0008006" key="3">
    <source>
        <dbReference type="Google" id="ProtNLM"/>
    </source>
</evidence>
<dbReference type="RefSeq" id="WP_158948286.1">
    <property type="nucleotide sequence ID" value="NZ_CP046400.1"/>
</dbReference>
<dbReference type="SUPFAM" id="SSF141371">
    <property type="entry name" value="PilZ domain-like"/>
    <property type="match status" value="1"/>
</dbReference>
<gene>
    <name evidence="1" type="ORF">GM415_11475</name>
</gene>
<keyword evidence="2" id="KW-1185">Reference proteome</keyword>
<dbReference type="EMBL" id="CP046400">
    <property type="protein sequence ID" value="QGY40718.1"/>
    <property type="molecule type" value="Genomic_DNA"/>
</dbReference>
<evidence type="ECO:0000313" key="1">
    <source>
        <dbReference type="EMBL" id="QGY40718.1"/>
    </source>
</evidence>
<accession>A0A6I6JID1</accession>
<name>A0A6I6JID1_9BACT</name>
<sequence length="127" mass="14104">MREKSYTVQIESRSGNREAYRAGFSDLQLRIDDRSAPVAVINLSPVGVGLRRNVGMTQGQEAVVHLYRKGVLVIPDLAVRVARVSASATGLAFLGLTRKQTDEIHSVVLEEQKRQLSGRNRVRLDSF</sequence>
<dbReference type="AlphaFoldDB" id="A0A6I6JID1"/>
<dbReference type="KEGG" id="psel:GM415_11475"/>